<feature type="chain" id="PRO_5035153768" evidence="2">
    <location>
        <begin position="20"/>
        <end position="108"/>
    </location>
</feature>
<gene>
    <name evidence="3" type="ORF">GWK47_029078</name>
</gene>
<evidence type="ECO:0000313" key="3">
    <source>
        <dbReference type="EMBL" id="KAG0730062.1"/>
    </source>
</evidence>
<name>A0A8J4YKV7_CHIOP</name>
<dbReference type="Proteomes" id="UP000770661">
    <property type="component" value="Unassembled WGS sequence"/>
</dbReference>
<keyword evidence="4" id="KW-1185">Reference proteome</keyword>
<evidence type="ECO:0000256" key="2">
    <source>
        <dbReference type="SAM" id="SignalP"/>
    </source>
</evidence>
<evidence type="ECO:0000256" key="1">
    <source>
        <dbReference type="SAM" id="Phobius"/>
    </source>
</evidence>
<accession>A0A8J4YKV7</accession>
<dbReference type="OrthoDB" id="5917722at2759"/>
<comment type="caution">
    <text evidence="3">The sequence shown here is derived from an EMBL/GenBank/DDBJ whole genome shotgun (WGS) entry which is preliminary data.</text>
</comment>
<keyword evidence="2" id="KW-0732">Signal</keyword>
<keyword evidence="1" id="KW-1133">Transmembrane helix</keyword>
<organism evidence="3 4">
    <name type="scientific">Chionoecetes opilio</name>
    <name type="common">Atlantic snow crab</name>
    <name type="synonym">Cancer opilio</name>
    <dbReference type="NCBI Taxonomy" id="41210"/>
    <lineage>
        <taxon>Eukaryota</taxon>
        <taxon>Metazoa</taxon>
        <taxon>Ecdysozoa</taxon>
        <taxon>Arthropoda</taxon>
        <taxon>Crustacea</taxon>
        <taxon>Multicrustacea</taxon>
        <taxon>Malacostraca</taxon>
        <taxon>Eumalacostraca</taxon>
        <taxon>Eucarida</taxon>
        <taxon>Decapoda</taxon>
        <taxon>Pleocyemata</taxon>
        <taxon>Brachyura</taxon>
        <taxon>Eubrachyura</taxon>
        <taxon>Majoidea</taxon>
        <taxon>Majidae</taxon>
        <taxon>Chionoecetes</taxon>
    </lineage>
</organism>
<protein>
    <submittedName>
        <fullName evidence="3">Uncharacterized protein</fullName>
    </submittedName>
</protein>
<keyword evidence="1" id="KW-0812">Transmembrane</keyword>
<keyword evidence="1" id="KW-0472">Membrane</keyword>
<sequence length="108" mass="11717">MGTHAKLHVASVLISVALALEPVVGSSLSHPPSSMSTEAVLRGFYVFAGIGAILLAYIIIKLVRIRNRRAPGKYRVLSHADDQEMFPLAAGDGEDEEIFNAAHHQLRK</sequence>
<feature type="transmembrane region" description="Helical" evidence="1">
    <location>
        <begin position="43"/>
        <end position="63"/>
    </location>
</feature>
<feature type="signal peptide" evidence="2">
    <location>
        <begin position="1"/>
        <end position="19"/>
    </location>
</feature>
<reference evidence="3" key="1">
    <citation type="submission" date="2020-07" db="EMBL/GenBank/DDBJ databases">
        <title>The High-quality genome of the commercially important snow crab, Chionoecetes opilio.</title>
        <authorList>
            <person name="Jeong J.-H."/>
            <person name="Ryu S."/>
        </authorList>
    </citation>
    <scope>NUCLEOTIDE SEQUENCE</scope>
    <source>
        <strain evidence="3">MADBK_172401_WGS</strain>
        <tissue evidence="3">Digestive gland</tissue>
    </source>
</reference>
<evidence type="ECO:0000313" key="4">
    <source>
        <dbReference type="Proteomes" id="UP000770661"/>
    </source>
</evidence>
<proteinExistence type="predicted"/>
<dbReference type="EMBL" id="JACEEZ010000567">
    <property type="protein sequence ID" value="KAG0730062.1"/>
    <property type="molecule type" value="Genomic_DNA"/>
</dbReference>
<dbReference type="Pfam" id="PF06679">
    <property type="entry name" value="DUF1180"/>
    <property type="match status" value="1"/>
</dbReference>
<dbReference type="AlphaFoldDB" id="A0A8J4YKV7"/>